<proteinExistence type="inferred from homology"/>
<dbReference type="AlphaFoldDB" id="A0A5C8HQN0"/>
<comment type="caution">
    <text evidence="2">The sequence shown here is derived from an EMBL/GenBank/DDBJ whole genome shotgun (WGS) entry which is preliminary data.</text>
</comment>
<dbReference type="InterPro" id="IPR015946">
    <property type="entry name" value="KH_dom-like_a/b"/>
</dbReference>
<dbReference type="EMBL" id="VRSW01000001">
    <property type="protein sequence ID" value="TXK05817.1"/>
    <property type="molecule type" value="Genomic_DNA"/>
</dbReference>
<dbReference type="PANTHER" id="PTHR33797:SF2">
    <property type="entry name" value="ORGANIC HYDROPEROXIDE RESISTANCE PROTEIN-LIKE"/>
    <property type="match status" value="1"/>
</dbReference>
<dbReference type="InterPro" id="IPR036102">
    <property type="entry name" value="OsmC/Ohrsf"/>
</dbReference>
<dbReference type="RefSeq" id="WP_147824627.1">
    <property type="nucleotide sequence ID" value="NZ_BAAARG010000001.1"/>
</dbReference>
<dbReference type="OrthoDB" id="9797508at2"/>
<evidence type="ECO:0000313" key="3">
    <source>
        <dbReference type="Proteomes" id="UP000321196"/>
    </source>
</evidence>
<sequence>MAMRYQTEARNDTGGDGVSRVVGGIEVAVSSPLSADFDPAASNPEQLLALSWATCLNATAQAVVQQGVRTNVRVTAELHDAAPGPGFEFHVDAYLSVEGADSTETERVLAAAHARCPVSKLLAAATTVRVHAEPYAPV</sequence>
<comment type="similarity">
    <text evidence="1">Belongs to the OsmC/Ohr family.</text>
</comment>
<accession>A0A5C8HQN0</accession>
<evidence type="ECO:0008006" key="4">
    <source>
        <dbReference type="Google" id="ProtNLM"/>
    </source>
</evidence>
<protein>
    <recommendedName>
        <fullName evidence="4">OsmC family peroxiredoxin</fullName>
    </recommendedName>
</protein>
<dbReference type="InterPro" id="IPR003718">
    <property type="entry name" value="OsmC/Ohr_fam"/>
</dbReference>
<reference evidence="2 3" key="1">
    <citation type="submission" date="2019-08" db="EMBL/GenBank/DDBJ databases">
        <authorList>
            <person name="Dong K."/>
        </authorList>
    </citation>
    <scope>NUCLEOTIDE SEQUENCE [LARGE SCALE GENOMIC DNA]</scope>
    <source>
        <strain evidence="2 3">M4-8</strain>
    </source>
</reference>
<dbReference type="Proteomes" id="UP000321196">
    <property type="component" value="Unassembled WGS sequence"/>
</dbReference>
<dbReference type="InterPro" id="IPR019953">
    <property type="entry name" value="OHR"/>
</dbReference>
<evidence type="ECO:0000313" key="2">
    <source>
        <dbReference type="EMBL" id="TXK05817.1"/>
    </source>
</evidence>
<name>A0A5C8HQN0_9MICO</name>
<dbReference type="Gene3D" id="3.30.300.20">
    <property type="match status" value="1"/>
</dbReference>
<organism evidence="2 3">
    <name type="scientific">Microbacterium mitrae</name>
    <dbReference type="NCBI Taxonomy" id="664640"/>
    <lineage>
        <taxon>Bacteria</taxon>
        <taxon>Bacillati</taxon>
        <taxon>Actinomycetota</taxon>
        <taxon>Actinomycetes</taxon>
        <taxon>Micrococcales</taxon>
        <taxon>Microbacteriaceae</taxon>
        <taxon>Microbacterium</taxon>
    </lineage>
</organism>
<evidence type="ECO:0000256" key="1">
    <source>
        <dbReference type="ARBA" id="ARBA00007378"/>
    </source>
</evidence>
<dbReference type="SUPFAM" id="SSF82784">
    <property type="entry name" value="OsmC-like"/>
    <property type="match status" value="1"/>
</dbReference>
<dbReference type="GO" id="GO:0006979">
    <property type="term" value="P:response to oxidative stress"/>
    <property type="evidence" value="ECO:0007669"/>
    <property type="project" value="InterPro"/>
</dbReference>
<dbReference type="Pfam" id="PF02566">
    <property type="entry name" value="OsmC"/>
    <property type="match status" value="1"/>
</dbReference>
<dbReference type="PANTHER" id="PTHR33797">
    <property type="entry name" value="ORGANIC HYDROPEROXIDE RESISTANCE PROTEIN-LIKE"/>
    <property type="match status" value="1"/>
</dbReference>
<gene>
    <name evidence="2" type="ORF">FVP60_02180</name>
</gene>
<keyword evidence="3" id="KW-1185">Reference proteome</keyword>